<dbReference type="EMBL" id="CP108021">
    <property type="protein sequence ID" value="WUM20295.1"/>
    <property type="molecule type" value="Genomic_DNA"/>
</dbReference>
<dbReference type="Pfam" id="PF00293">
    <property type="entry name" value="NUDIX"/>
    <property type="match status" value="1"/>
</dbReference>
<dbReference type="GO" id="GO:0006753">
    <property type="term" value="P:nucleoside phosphate metabolic process"/>
    <property type="evidence" value="ECO:0007669"/>
    <property type="project" value="TreeGrafter"/>
</dbReference>
<evidence type="ECO:0000256" key="1">
    <source>
        <dbReference type="ARBA" id="ARBA00001946"/>
    </source>
</evidence>
<evidence type="ECO:0000256" key="2">
    <source>
        <dbReference type="ARBA" id="ARBA00022801"/>
    </source>
</evidence>
<reference evidence="4 5" key="1">
    <citation type="submission" date="2022-10" db="EMBL/GenBank/DDBJ databases">
        <title>The complete genomes of actinobacterial strains from the NBC collection.</title>
        <authorList>
            <person name="Joergensen T.S."/>
            <person name="Alvarez Arevalo M."/>
            <person name="Sterndorff E.B."/>
            <person name="Faurdal D."/>
            <person name="Vuksanovic O."/>
            <person name="Mourched A.-S."/>
            <person name="Charusanti P."/>
            <person name="Shaw S."/>
            <person name="Blin K."/>
            <person name="Weber T."/>
        </authorList>
    </citation>
    <scope>NUCLEOTIDE SEQUENCE [LARGE SCALE GENOMIC DNA]</scope>
    <source>
        <strain evidence="4 5">NBC_00319</strain>
    </source>
</reference>
<feature type="domain" description="Nudix hydrolase" evidence="3">
    <location>
        <begin position="57"/>
        <end position="189"/>
    </location>
</feature>
<evidence type="ECO:0000313" key="5">
    <source>
        <dbReference type="Proteomes" id="UP001432128"/>
    </source>
</evidence>
<keyword evidence="2 4" id="KW-0378">Hydrolase</keyword>
<keyword evidence="5" id="KW-1185">Reference proteome</keyword>
<dbReference type="PROSITE" id="PS51462">
    <property type="entry name" value="NUDIX"/>
    <property type="match status" value="1"/>
</dbReference>
<dbReference type="Gene3D" id="3.90.79.10">
    <property type="entry name" value="Nucleoside Triphosphate Pyrophosphohydrolase"/>
    <property type="match status" value="1"/>
</dbReference>
<gene>
    <name evidence="4" type="ORF">OG579_00025</name>
</gene>
<dbReference type="InterPro" id="IPR015797">
    <property type="entry name" value="NUDIX_hydrolase-like_dom_sf"/>
</dbReference>
<dbReference type="GO" id="GO:0016787">
    <property type="term" value="F:hydrolase activity"/>
    <property type="evidence" value="ECO:0007669"/>
    <property type="project" value="UniProtKB-KW"/>
</dbReference>
<proteinExistence type="predicted"/>
<comment type="cofactor">
    <cofactor evidence="1">
        <name>Mg(2+)</name>
        <dbReference type="ChEBI" id="CHEBI:18420"/>
    </cofactor>
</comment>
<dbReference type="SUPFAM" id="SSF55811">
    <property type="entry name" value="Nudix"/>
    <property type="match status" value="1"/>
</dbReference>
<dbReference type="PANTHER" id="PTHR11839">
    <property type="entry name" value="UDP/ADP-SUGAR PYROPHOSPHATASE"/>
    <property type="match status" value="1"/>
</dbReference>
<protein>
    <submittedName>
        <fullName evidence="4">NUDIX hydrolase</fullName>
    </submittedName>
</protein>
<name>A0AAU4K2K3_9NOCA</name>
<dbReference type="KEGG" id="whr:OG579_00025"/>
<dbReference type="GO" id="GO:0019693">
    <property type="term" value="P:ribose phosphate metabolic process"/>
    <property type="evidence" value="ECO:0007669"/>
    <property type="project" value="TreeGrafter"/>
</dbReference>
<organism evidence="4 5">
    <name type="scientific">Williamsia herbipolensis</name>
    <dbReference type="NCBI Taxonomy" id="1603258"/>
    <lineage>
        <taxon>Bacteria</taxon>
        <taxon>Bacillati</taxon>
        <taxon>Actinomycetota</taxon>
        <taxon>Actinomycetes</taxon>
        <taxon>Mycobacteriales</taxon>
        <taxon>Nocardiaceae</taxon>
        <taxon>Williamsia</taxon>
    </lineage>
</organism>
<dbReference type="RefSeq" id="WP_328857653.1">
    <property type="nucleotide sequence ID" value="NZ_CP108021.1"/>
</dbReference>
<accession>A0AAU4K2K3</accession>
<evidence type="ECO:0000259" key="3">
    <source>
        <dbReference type="PROSITE" id="PS51462"/>
    </source>
</evidence>
<dbReference type="Proteomes" id="UP001432128">
    <property type="component" value="Chromosome"/>
</dbReference>
<dbReference type="GO" id="GO:0005829">
    <property type="term" value="C:cytosol"/>
    <property type="evidence" value="ECO:0007669"/>
    <property type="project" value="TreeGrafter"/>
</dbReference>
<evidence type="ECO:0000313" key="4">
    <source>
        <dbReference type="EMBL" id="WUM20295.1"/>
    </source>
</evidence>
<dbReference type="AlphaFoldDB" id="A0AAU4K2K3"/>
<dbReference type="InterPro" id="IPR000086">
    <property type="entry name" value="NUDIX_hydrolase_dom"/>
</dbReference>
<sequence length="198" mass="21971">MDVPTDRQSPDPTAADATPVDVATVTSREVYRNAWMSVREDEICRRDGTAGIFGVVDRPLGAVVIARRTHDDVVQFYLVEQFRYPVSARRWEFPAGTSPDSDDALIVARRELLEETGLESDDLRVLSVIDVAPGFTSQRSAVVLADDPRPGTARLEHEEQDLLGRWWTRDEIVEAIRTGGVVDAQTLAAWACLSVYDA</sequence>
<dbReference type="PANTHER" id="PTHR11839:SF18">
    <property type="entry name" value="NUDIX HYDROLASE DOMAIN-CONTAINING PROTEIN"/>
    <property type="match status" value="1"/>
</dbReference>